<accession>A0A2H4PA43</accession>
<dbReference type="OrthoDB" id="38411at10239"/>
<dbReference type="EMBL" id="MG198784">
    <property type="protein sequence ID" value="ATW59108.1"/>
    <property type="molecule type" value="Genomic_DNA"/>
</dbReference>
<keyword evidence="2" id="KW-1185">Reference proteome</keyword>
<proteinExistence type="predicted"/>
<reference evidence="2" key="1">
    <citation type="submission" date="2017-10" db="EMBL/GenBank/DDBJ databases">
        <authorList>
            <person name="Banno H."/>
            <person name="Chua N.-H."/>
        </authorList>
    </citation>
    <scope>NUCLEOTIDE SEQUENCE [LARGE SCALE GENOMIC DNA]</scope>
</reference>
<organism evidence="1 2">
    <name type="scientific">Gordonia phage Gustav</name>
    <dbReference type="NCBI Taxonomy" id="2047872"/>
    <lineage>
        <taxon>Viruses</taxon>
        <taxon>Duplodnaviria</taxon>
        <taxon>Heunggongvirae</taxon>
        <taxon>Uroviricota</taxon>
        <taxon>Caudoviricetes</taxon>
        <taxon>Gustavvirus</taxon>
        <taxon>Gustavvirus gustav</taxon>
    </lineage>
</organism>
<evidence type="ECO:0000313" key="1">
    <source>
        <dbReference type="EMBL" id="ATW59108.1"/>
    </source>
</evidence>
<evidence type="ECO:0000313" key="2">
    <source>
        <dbReference type="Proteomes" id="UP000241392"/>
    </source>
</evidence>
<gene>
    <name evidence="1" type="ORF">PHIRE_GUSTAV_48</name>
</gene>
<name>A0A2H4PA43_9CAUD</name>
<sequence>MTIVHEFHGGLNDGLRLPNMEFHPQVAVPMDVQIRNPQDYMEWTPAEGQRVGIYVFRGPARKPAEGPDIFIHHLYLHHVEVLSKAPGQ</sequence>
<dbReference type="Proteomes" id="UP000241392">
    <property type="component" value="Segment"/>
</dbReference>
<protein>
    <submittedName>
        <fullName evidence="1">Uncharacterized protein</fullName>
    </submittedName>
</protein>